<evidence type="ECO:0000313" key="4">
    <source>
        <dbReference type="EMBL" id="MEQ2591357.1"/>
    </source>
</evidence>
<dbReference type="Pfam" id="PF13828">
    <property type="entry name" value="DUF4190"/>
    <property type="match status" value="1"/>
</dbReference>
<dbReference type="RefSeq" id="WP_015534139.1">
    <property type="nucleotide sequence ID" value="NZ_JAOQJT010000002.1"/>
</dbReference>
<evidence type="ECO:0000259" key="3">
    <source>
        <dbReference type="Pfam" id="PF13828"/>
    </source>
</evidence>
<name>A0ABV1I566_9FIRM</name>
<evidence type="ECO:0000313" key="5">
    <source>
        <dbReference type="Proteomes" id="UP001494672"/>
    </source>
</evidence>
<sequence length="244" mass="26306">MGYKKVINERQEEMGEDNNSFGGYQPTEDNRQAGQQNPYAGAPQYGQNDQNYGQSDGQYGQNDQNYGQSDGQYGQNYGQQGGQYDQNYGQPGGQYGQNYGQPGGQYGQGYGQYGQGYGQPGDPYGQNYANQDMNMGGGPAYPQNNMQPQESKGVSIASMVLGIFSLTFGCCITYVGIATAIAGLITGIISLKDKKPGKGMAIAGIIMSAIALVFLVFCIILVLTSDTYQDMVDEILRQIQSGSY</sequence>
<evidence type="ECO:0000256" key="1">
    <source>
        <dbReference type="SAM" id="MobiDB-lite"/>
    </source>
</evidence>
<comment type="caution">
    <text evidence="4">The sequence shown here is derived from an EMBL/GenBank/DDBJ whole genome shotgun (WGS) entry which is preliminary data.</text>
</comment>
<feature type="compositionally biased region" description="Basic and acidic residues" evidence="1">
    <location>
        <begin position="1"/>
        <end position="13"/>
    </location>
</feature>
<feature type="region of interest" description="Disordered" evidence="1">
    <location>
        <begin position="1"/>
        <end position="147"/>
    </location>
</feature>
<keyword evidence="5" id="KW-1185">Reference proteome</keyword>
<organism evidence="4 5">
    <name type="scientific">Coprococcus aceti</name>
    <dbReference type="NCBI Taxonomy" id="2981786"/>
    <lineage>
        <taxon>Bacteria</taxon>
        <taxon>Bacillati</taxon>
        <taxon>Bacillota</taxon>
        <taxon>Clostridia</taxon>
        <taxon>Lachnospirales</taxon>
        <taxon>Lachnospiraceae</taxon>
        <taxon>Coprococcus</taxon>
    </lineage>
</organism>
<proteinExistence type="predicted"/>
<feature type="compositionally biased region" description="Gly residues" evidence="1">
    <location>
        <begin position="90"/>
        <end position="119"/>
    </location>
</feature>
<evidence type="ECO:0000256" key="2">
    <source>
        <dbReference type="SAM" id="Phobius"/>
    </source>
</evidence>
<accession>A0ABV1I566</accession>
<keyword evidence="2" id="KW-1133">Transmembrane helix</keyword>
<dbReference type="InterPro" id="IPR025241">
    <property type="entry name" value="DUF4190"/>
</dbReference>
<protein>
    <submittedName>
        <fullName evidence="4">DUF4190 domain-containing protein</fullName>
    </submittedName>
</protein>
<feature type="compositionally biased region" description="Polar residues" evidence="1">
    <location>
        <begin position="45"/>
        <end position="55"/>
    </location>
</feature>
<dbReference type="EMBL" id="JBBNGJ010000001">
    <property type="protein sequence ID" value="MEQ2591357.1"/>
    <property type="molecule type" value="Genomic_DNA"/>
</dbReference>
<keyword evidence="2" id="KW-0812">Transmembrane</keyword>
<dbReference type="Proteomes" id="UP001494672">
    <property type="component" value="Unassembled WGS sequence"/>
</dbReference>
<reference evidence="4 5" key="1">
    <citation type="submission" date="2024-04" db="EMBL/GenBank/DDBJ databases">
        <title>Human intestinal bacterial collection.</title>
        <authorList>
            <person name="Pauvert C."/>
            <person name="Hitch T.C.A."/>
            <person name="Clavel T."/>
        </authorList>
    </citation>
    <scope>NUCLEOTIDE SEQUENCE [LARGE SCALE GENOMIC DNA]</scope>
    <source>
        <strain evidence="4 5">CLA-AA-H181</strain>
    </source>
</reference>
<gene>
    <name evidence="4" type="ORF">AAAU18_00310</name>
</gene>
<keyword evidence="2" id="KW-0472">Membrane</keyword>
<feature type="transmembrane region" description="Helical" evidence="2">
    <location>
        <begin position="156"/>
        <end position="189"/>
    </location>
</feature>
<feature type="domain" description="DUF4190" evidence="3">
    <location>
        <begin position="155"/>
        <end position="216"/>
    </location>
</feature>
<feature type="compositionally biased region" description="Low complexity" evidence="1">
    <location>
        <begin position="56"/>
        <end position="89"/>
    </location>
</feature>
<feature type="transmembrane region" description="Helical" evidence="2">
    <location>
        <begin position="201"/>
        <end position="223"/>
    </location>
</feature>